<gene>
    <name evidence="3" type="ORF">BECKSD772D_GA0070982_104514</name>
    <name evidence="2" type="ORF">BECKSD772E_GA0070983_100317</name>
    <name evidence="1" type="ORF">BECKSD772F_GA0070984_100357</name>
</gene>
<protein>
    <submittedName>
        <fullName evidence="3">Uncharacterized protein</fullName>
    </submittedName>
</protein>
<dbReference type="EMBL" id="CAADFR010000003">
    <property type="protein sequence ID" value="VFK36626.1"/>
    <property type="molecule type" value="Genomic_DNA"/>
</dbReference>
<evidence type="ECO:0000313" key="1">
    <source>
        <dbReference type="EMBL" id="VFK36626.1"/>
    </source>
</evidence>
<evidence type="ECO:0000313" key="2">
    <source>
        <dbReference type="EMBL" id="VFK39565.1"/>
    </source>
</evidence>
<organism evidence="3">
    <name type="scientific">Candidatus Kentrum sp. SD</name>
    <dbReference type="NCBI Taxonomy" id="2126332"/>
    <lineage>
        <taxon>Bacteria</taxon>
        <taxon>Pseudomonadati</taxon>
        <taxon>Pseudomonadota</taxon>
        <taxon>Gammaproteobacteria</taxon>
        <taxon>Candidatus Kentrum</taxon>
    </lineage>
</organism>
<dbReference type="AlphaFoldDB" id="A0A451BLZ9"/>
<dbReference type="EMBL" id="CAADFU010000003">
    <property type="protein sequence ID" value="VFK39565.1"/>
    <property type="molecule type" value="Genomic_DNA"/>
</dbReference>
<name>A0A451BLZ9_9GAMM</name>
<reference evidence="3" key="1">
    <citation type="submission" date="2019-02" db="EMBL/GenBank/DDBJ databases">
        <authorList>
            <person name="Gruber-Vodicka R. H."/>
            <person name="Seah K. B. B."/>
        </authorList>
    </citation>
    <scope>NUCLEOTIDE SEQUENCE</scope>
    <source>
        <strain evidence="3">BECK_S127</strain>
        <strain evidence="2">BECK_S1320</strain>
        <strain evidence="1">BECK_S1321</strain>
    </source>
</reference>
<dbReference type="EMBL" id="CAADHB010000045">
    <property type="protein sequence ID" value="VFK79331.1"/>
    <property type="molecule type" value="Genomic_DNA"/>
</dbReference>
<sequence length="91" mass="10425">MFFLYAPRRVNCLECAHSDDGDRRPIFPLFSSLKPKIYWMLDELGGMIRLESEGGEDGLMYRKNKDSEKTGARARNAPLGAYCYALTNKRT</sequence>
<evidence type="ECO:0000313" key="3">
    <source>
        <dbReference type="EMBL" id="VFK79331.1"/>
    </source>
</evidence>
<proteinExistence type="predicted"/>
<accession>A0A451BLZ9</accession>